<evidence type="ECO:0000313" key="3">
    <source>
        <dbReference type="Proteomes" id="UP000267223"/>
    </source>
</evidence>
<organism evidence="2 3">
    <name type="scientific">Hanamia caeni</name>
    <dbReference type="NCBI Taxonomy" id="2294116"/>
    <lineage>
        <taxon>Bacteria</taxon>
        <taxon>Pseudomonadati</taxon>
        <taxon>Bacteroidota</taxon>
        <taxon>Chitinophagia</taxon>
        <taxon>Chitinophagales</taxon>
        <taxon>Chitinophagaceae</taxon>
        <taxon>Hanamia</taxon>
    </lineage>
</organism>
<dbReference type="PANTHER" id="PTHR31299">
    <property type="entry name" value="ESTERASE, PUTATIVE (AFU_ORTHOLOGUE AFUA_1G05850)-RELATED"/>
    <property type="match status" value="1"/>
</dbReference>
<comment type="caution">
    <text evidence="2">The sequence shown here is derived from an EMBL/GenBank/DDBJ whole genome shotgun (WGS) entry which is preliminary data.</text>
</comment>
<dbReference type="Gene3D" id="1.20.1440.30">
    <property type="entry name" value="Biosynthetic Protein domain"/>
    <property type="match status" value="1"/>
</dbReference>
<dbReference type="InterPro" id="IPR052036">
    <property type="entry name" value="Hydrolase/PRTase-associated"/>
</dbReference>
<protein>
    <submittedName>
        <fullName evidence="2">Erythromycin esterase family protein</fullName>
    </submittedName>
</protein>
<dbReference type="EMBL" id="RJJR01000015">
    <property type="protein sequence ID" value="RNI33974.1"/>
    <property type="molecule type" value="Genomic_DNA"/>
</dbReference>
<dbReference type="CDD" id="cd14728">
    <property type="entry name" value="Ere-like"/>
    <property type="match status" value="1"/>
</dbReference>
<accession>A0A3M9N826</accession>
<reference evidence="2 3" key="1">
    <citation type="submission" date="2018-11" db="EMBL/GenBank/DDBJ databases">
        <title>Draft genome sequence of Ferruginibacter sp. BO-59.</title>
        <authorList>
            <person name="Im W.T."/>
        </authorList>
    </citation>
    <scope>NUCLEOTIDE SEQUENCE [LARGE SCALE GENOMIC DNA]</scope>
    <source>
        <strain evidence="2 3">BO-59</strain>
    </source>
</reference>
<dbReference type="Gene3D" id="3.30.1870.10">
    <property type="entry name" value="EreA-like, domain 2"/>
    <property type="match status" value="1"/>
</dbReference>
<dbReference type="InterPro" id="IPR014622">
    <property type="entry name" value="UCP036794_erythomycin"/>
</dbReference>
<gene>
    <name evidence="2" type="ORF">EFY79_16830</name>
</gene>
<name>A0A3M9N826_9BACT</name>
<keyword evidence="1" id="KW-0732">Signal</keyword>
<dbReference type="GO" id="GO:0046677">
    <property type="term" value="P:response to antibiotic"/>
    <property type="evidence" value="ECO:0007669"/>
    <property type="project" value="InterPro"/>
</dbReference>
<feature type="signal peptide" evidence="1">
    <location>
        <begin position="1"/>
        <end position="23"/>
    </location>
</feature>
<dbReference type="OrthoDB" id="9810066at2"/>
<sequence>MRRPIKHILYLLSALFFTNLSSAQDTTEVVTAWLKQSAFPIKYIEAGHGFSDLQPLKKILQDVQVIGLGEATHGTHEFFEIKRRLVEFLVTQMGFTAFALEASFSDCEPINDYILTGNGDRATVLTNQMYTAWDTEEFSAMLNWMREYNQKVADEKKVRFYGLDILSLQKVGREKVGAYFKKYVPEKVASVDSVFGMLASEEVNWLSRMNQTTLQQIFVPLNNLMGYLADRKDRLVTASSLQEWEQTHKYLEVMQQSLYFNVKDVPPSFASKKSDRDEYMWQNMLYLMERERPNTKFMFWAHNYHVSSNDPVKSIGYFLRQKFHDRYYALGLECYEGTFQARELLPDNSWGDLKVDTLHVVSNSTNWHFAQIGSPYLFVDLRQASANPIVSKWLDTPSSFGEGNWINRSTKENFVIEKLKGLYDGIFFIQRSTPVHPTKNASARSKGRIGF</sequence>
<dbReference type="InterPro" id="IPR007815">
    <property type="entry name" value="Emycin_Estase"/>
</dbReference>
<dbReference type="AlphaFoldDB" id="A0A3M9N826"/>
<dbReference type="Proteomes" id="UP000267223">
    <property type="component" value="Unassembled WGS sequence"/>
</dbReference>
<keyword evidence="3" id="KW-1185">Reference proteome</keyword>
<feature type="chain" id="PRO_5018275156" evidence="1">
    <location>
        <begin position="24"/>
        <end position="451"/>
    </location>
</feature>
<dbReference type="SUPFAM" id="SSF159501">
    <property type="entry name" value="EreA/ChaN-like"/>
    <property type="match status" value="1"/>
</dbReference>
<evidence type="ECO:0000256" key="1">
    <source>
        <dbReference type="SAM" id="SignalP"/>
    </source>
</evidence>
<dbReference type="Gene3D" id="3.40.1660.10">
    <property type="entry name" value="EreA-like (biosynthetic domain)"/>
    <property type="match status" value="1"/>
</dbReference>
<evidence type="ECO:0000313" key="2">
    <source>
        <dbReference type="EMBL" id="RNI33974.1"/>
    </source>
</evidence>
<dbReference type="Pfam" id="PF05139">
    <property type="entry name" value="Erythro_esteras"/>
    <property type="match status" value="1"/>
</dbReference>
<dbReference type="RefSeq" id="WP_123121914.1">
    <property type="nucleotide sequence ID" value="NZ_RJJR01000015.1"/>
</dbReference>
<dbReference type="PIRSF" id="PIRSF036794">
    <property type="entry name" value="UCP_erythr_ester"/>
    <property type="match status" value="1"/>
</dbReference>
<dbReference type="PANTHER" id="PTHR31299:SF0">
    <property type="entry name" value="ESTERASE, PUTATIVE (AFU_ORTHOLOGUE AFUA_1G05850)-RELATED"/>
    <property type="match status" value="1"/>
</dbReference>
<proteinExistence type="predicted"/>